<keyword evidence="3" id="KW-1185">Reference proteome</keyword>
<proteinExistence type="predicted"/>
<feature type="transmembrane region" description="Helical" evidence="1">
    <location>
        <begin position="168"/>
        <end position="186"/>
    </location>
</feature>
<keyword evidence="1" id="KW-0812">Transmembrane</keyword>
<feature type="transmembrane region" description="Helical" evidence="1">
    <location>
        <begin position="206"/>
        <end position="223"/>
    </location>
</feature>
<dbReference type="InterPro" id="IPR003744">
    <property type="entry name" value="YhhQ"/>
</dbReference>
<feature type="transmembrane region" description="Helical" evidence="1">
    <location>
        <begin position="32"/>
        <end position="50"/>
    </location>
</feature>
<dbReference type="Pfam" id="PF02592">
    <property type="entry name" value="Vut_1"/>
    <property type="match status" value="1"/>
</dbReference>
<comment type="caution">
    <text evidence="2">The sequence shown here is derived from an EMBL/GenBank/DDBJ whole genome shotgun (WGS) entry which is preliminary data.</text>
</comment>
<keyword evidence="1" id="KW-1133">Transmembrane helix</keyword>
<reference evidence="2 3" key="1">
    <citation type="submission" date="2020-08" db="EMBL/GenBank/DDBJ databases">
        <title>Genomic Encyclopedia of Type Strains, Phase IV (KMG-IV): sequencing the most valuable type-strain genomes for metagenomic binning, comparative biology and taxonomic classification.</title>
        <authorList>
            <person name="Goeker M."/>
        </authorList>
    </citation>
    <scope>NUCLEOTIDE SEQUENCE [LARGE SCALE GENOMIC DNA]</scope>
    <source>
        <strain evidence="2 3">DSM 24625</strain>
    </source>
</reference>
<accession>A0ABR6P988</accession>
<feature type="transmembrane region" description="Helical" evidence="1">
    <location>
        <begin position="89"/>
        <end position="111"/>
    </location>
</feature>
<dbReference type="EMBL" id="JACHFG010000001">
    <property type="protein sequence ID" value="MBB6042827.1"/>
    <property type="molecule type" value="Genomic_DNA"/>
</dbReference>
<feature type="transmembrane region" description="Helical" evidence="1">
    <location>
        <begin position="131"/>
        <end position="156"/>
    </location>
</feature>
<evidence type="ECO:0000256" key="1">
    <source>
        <dbReference type="SAM" id="Phobius"/>
    </source>
</evidence>
<feature type="transmembrane region" description="Helical" evidence="1">
    <location>
        <begin position="56"/>
        <end position="77"/>
    </location>
</feature>
<protein>
    <submittedName>
        <fullName evidence="2">Integral membrane protein (TIGR00697 family)</fullName>
    </submittedName>
</protein>
<sequence length="232" mass="26875">MANELFDLGLWTGISLFIYISLGILYQFFGKLGLFCFNAILSVISNVVILNKLKTFGIYLNTSGIIFLSTLFSLNLITEKYNKKEAINSAILCFLLQMTFTIMIQFTLRFNHNKSDQLGIHLKILFYNFEYIATVLIGTYLFFLFQYINILLYYYFKIKIKFLWIIHPLSRLISGLLAGLTSYLSINGLLKFYPEVKTKGLTNGSLTLTLIIITIDTIFYLFLNSWKRVDEI</sequence>
<dbReference type="Proteomes" id="UP000555838">
    <property type="component" value="Unassembled WGS sequence"/>
</dbReference>
<dbReference type="RefSeq" id="WP_183219975.1">
    <property type="nucleotide sequence ID" value="NZ_CP123998.1"/>
</dbReference>
<gene>
    <name evidence="2" type="ORF">HNP68_000411</name>
</gene>
<keyword evidence="1" id="KW-0472">Membrane</keyword>
<organism evidence="2 3">
    <name type="scientific">Borreliella yangtzensis</name>
    <dbReference type="NCBI Taxonomy" id="683292"/>
    <lineage>
        <taxon>Bacteria</taxon>
        <taxon>Pseudomonadati</taxon>
        <taxon>Spirochaetota</taxon>
        <taxon>Spirochaetia</taxon>
        <taxon>Spirochaetales</taxon>
        <taxon>Borreliaceae</taxon>
        <taxon>Borreliella</taxon>
    </lineage>
</organism>
<evidence type="ECO:0000313" key="2">
    <source>
        <dbReference type="EMBL" id="MBB6042827.1"/>
    </source>
</evidence>
<name>A0ABR6P988_9SPIR</name>
<feature type="transmembrane region" description="Helical" evidence="1">
    <location>
        <begin position="6"/>
        <end position="25"/>
    </location>
</feature>
<evidence type="ECO:0000313" key="3">
    <source>
        <dbReference type="Proteomes" id="UP000555838"/>
    </source>
</evidence>